<dbReference type="Proteomes" id="UP001321018">
    <property type="component" value="Unassembled WGS sequence"/>
</dbReference>
<dbReference type="InterPro" id="IPR036390">
    <property type="entry name" value="WH_DNA-bd_sf"/>
</dbReference>
<proteinExistence type="predicted"/>
<sequence length="121" mass="13787">MPVSIDDFESGELPRQPSVPEQVLAYLYRYREQAFTRSEIATGIDEDSNTVGTALSRLKDRDLVRHKGEYWAITDDLERVTGAYDLHTTTERLDEEDGGIDATEWESAAPDMPHPSERDDR</sequence>
<comment type="caution">
    <text evidence="2">The sequence shown here is derived from an EMBL/GenBank/DDBJ whole genome shotgun (WGS) entry which is preliminary data.</text>
</comment>
<feature type="region of interest" description="Disordered" evidence="1">
    <location>
        <begin position="88"/>
        <end position="121"/>
    </location>
</feature>
<accession>A0AAP2YZ89</accession>
<reference evidence="2" key="1">
    <citation type="submission" date="2022-09" db="EMBL/GenBank/DDBJ databases">
        <title>Enrichment on poylsaccharides allowed isolation of novel metabolic and taxonomic groups of Haloarchaea.</title>
        <authorList>
            <person name="Sorokin D.Y."/>
            <person name="Elcheninov A.G."/>
            <person name="Khizhniak T.V."/>
            <person name="Kolganova T.V."/>
            <person name="Kublanov I.V."/>
        </authorList>
    </citation>
    <scope>NUCLEOTIDE SEQUENCE</scope>
    <source>
        <strain evidence="2">AArc-xg1-1</strain>
    </source>
</reference>
<organism evidence="2 3">
    <name type="scientific">Natronoglomus mannanivorans</name>
    <dbReference type="NCBI Taxonomy" id="2979990"/>
    <lineage>
        <taxon>Archaea</taxon>
        <taxon>Methanobacteriati</taxon>
        <taxon>Methanobacteriota</taxon>
        <taxon>Stenosarchaea group</taxon>
        <taxon>Halobacteria</taxon>
        <taxon>Halobacteriales</taxon>
        <taxon>Natrialbaceae</taxon>
        <taxon>Natronoglomus</taxon>
    </lineage>
</organism>
<protein>
    <recommendedName>
        <fullName evidence="4">MarR family protein</fullName>
    </recommendedName>
</protein>
<dbReference type="EMBL" id="JAOPKA010000004">
    <property type="protein sequence ID" value="MCU4741538.1"/>
    <property type="molecule type" value="Genomic_DNA"/>
</dbReference>
<dbReference type="RefSeq" id="WP_338003375.1">
    <property type="nucleotide sequence ID" value="NZ_JAOPKA010000004.1"/>
</dbReference>
<dbReference type="AlphaFoldDB" id="A0AAP2YZ89"/>
<evidence type="ECO:0000313" key="3">
    <source>
        <dbReference type="Proteomes" id="UP001321018"/>
    </source>
</evidence>
<dbReference type="SUPFAM" id="SSF46785">
    <property type="entry name" value="Winged helix' DNA-binding domain"/>
    <property type="match status" value="1"/>
</dbReference>
<evidence type="ECO:0000256" key="1">
    <source>
        <dbReference type="SAM" id="MobiDB-lite"/>
    </source>
</evidence>
<evidence type="ECO:0008006" key="4">
    <source>
        <dbReference type="Google" id="ProtNLM"/>
    </source>
</evidence>
<evidence type="ECO:0000313" key="2">
    <source>
        <dbReference type="EMBL" id="MCU4741538.1"/>
    </source>
</evidence>
<name>A0AAP2YZ89_9EURY</name>
<gene>
    <name evidence="2" type="ORF">OB960_09000</name>
</gene>